<dbReference type="AlphaFoldDB" id="L9ZJB4"/>
<sequence length="101" mass="10893">MAVTDVHQNMAVTNSDTHDQTVTIALADVGAAVPAETTCDVRIVPTGLEIDRRGETFIVERDGDRHALTGVVGRSELPTRVPDWIPAVAEWFGIDEVALGR</sequence>
<name>L9ZJB4_9EURY</name>
<protein>
    <submittedName>
        <fullName evidence="1">Uncharacterized protein</fullName>
    </submittedName>
</protein>
<dbReference type="PATRIC" id="fig|1230459.4.peg.52"/>
<accession>L9ZJB4</accession>
<keyword evidence="2" id="KW-1185">Reference proteome</keyword>
<proteinExistence type="predicted"/>
<comment type="caution">
    <text evidence="1">The sequence shown here is derived from an EMBL/GenBank/DDBJ whole genome shotgun (WGS) entry which is preliminary data.</text>
</comment>
<dbReference type="Proteomes" id="UP000011592">
    <property type="component" value="Unassembled WGS sequence"/>
</dbReference>
<evidence type="ECO:0000313" key="1">
    <source>
        <dbReference type="EMBL" id="ELY85258.1"/>
    </source>
</evidence>
<evidence type="ECO:0000313" key="2">
    <source>
        <dbReference type="Proteomes" id="UP000011592"/>
    </source>
</evidence>
<dbReference type="EMBL" id="AOIJ01000009">
    <property type="protein sequence ID" value="ELY85258.1"/>
    <property type="molecule type" value="Genomic_DNA"/>
</dbReference>
<organism evidence="1 2">
    <name type="scientific">Natrinema gari JCM 14663</name>
    <dbReference type="NCBI Taxonomy" id="1230459"/>
    <lineage>
        <taxon>Archaea</taxon>
        <taxon>Methanobacteriati</taxon>
        <taxon>Methanobacteriota</taxon>
        <taxon>Stenosarchaea group</taxon>
        <taxon>Halobacteria</taxon>
        <taxon>Halobacteriales</taxon>
        <taxon>Natrialbaceae</taxon>
        <taxon>Natrinema</taxon>
    </lineage>
</organism>
<reference evidence="1 2" key="1">
    <citation type="journal article" date="2014" name="PLoS Genet.">
        <title>Phylogenetically driven sequencing of extremely halophilic archaea reveals strategies for static and dynamic osmo-response.</title>
        <authorList>
            <person name="Becker E.A."/>
            <person name="Seitzer P.M."/>
            <person name="Tritt A."/>
            <person name="Larsen D."/>
            <person name="Krusor M."/>
            <person name="Yao A.I."/>
            <person name="Wu D."/>
            <person name="Madern D."/>
            <person name="Eisen J.A."/>
            <person name="Darling A.E."/>
            <person name="Facciotti M.T."/>
        </authorList>
    </citation>
    <scope>NUCLEOTIDE SEQUENCE [LARGE SCALE GENOMIC DNA]</scope>
    <source>
        <strain evidence="1 2">JCM 14663</strain>
    </source>
</reference>
<gene>
    <name evidence="1" type="ORF">C486_00270</name>
</gene>